<dbReference type="Pfam" id="PF20867">
    <property type="entry name" value="UVSSA_N"/>
    <property type="match status" value="1"/>
</dbReference>
<dbReference type="GO" id="GO:0009411">
    <property type="term" value="P:response to UV"/>
    <property type="evidence" value="ECO:0007669"/>
    <property type="project" value="InterPro"/>
</dbReference>
<reference evidence="14" key="2">
    <citation type="submission" date="2025-08" db="UniProtKB">
        <authorList>
            <consortium name="Ensembl"/>
        </authorList>
    </citation>
    <scope>IDENTIFICATION</scope>
</reference>
<dbReference type="InterPro" id="IPR049431">
    <property type="entry name" value="UVSSA_C"/>
</dbReference>
<dbReference type="AlphaFoldDB" id="A0A674NPP8"/>
<keyword evidence="5" id="KW-0479">Metal-binding</keyword>
<dbReference type="GeneTree" id="ENSGT00940000164256"/>
<feature type="domain" description="UV-stimulated scaffold protein A C-terminal" evidence="13">
    <location>
        <begin position="414"/>
        <end position="518"/>
    </location>
</feature>
<dbReference type="InterPro" id="IPR049408">
    <property type="entry name" value="UVSSA_N_a-solenoid_rpt"/>
</dbReference>
<dbReference type="GO" id="GO:0008270">
    <property type="term" value="F:zinc ion binding"/>
    <property type="evidence" value="ECO:0007669"/>
    <property type="project" value="UniProtKB-KW"/>
</dbReference>
<dbReference type="Pfam" id="PF09740">
    <property type="entry name" value="DUF2043"/>
    <property type="match status" value="1"/>
</dbReference>
<dbReference type="PANTHER" id="PTHR28670">
    <property type="entry name" value="UV-STIMULATED SCAFFOLD PROTEIN A"/>
    <property type="match status" value="1"/>
</dbReference>
<feature type="compositionally biased region" description="Basic and acidic residues" evidence="12">
    <location>
        <begin position="519"/>
        <end position="549"/>
    </location>
</feature>
<keyword evidence="7" id="KW-0863">Zinc-finger</keyword>
<keyword evidence="9 11" id="KW-0175">Coiled coil</keyword>
<dbReference type="GO" id="GO:0006283">
    <property type="term" value="P:transcription-coupled nucleotide-excision repair"/>
    <property type="evidence" value="ECO:0007669"/>
    <property type="project" value="TreeGrafter"/>
</dbReference>
<feature type="compositionally biased region" description="Acidic residues" evidence="12">
    <location>
        <begin position="259"/>
        <end position="274"/>
    </location>
</feature>
<evidence type="ECO:0000256" key="5">
    <source>
        <dbReference type="ARBA" id="ARBA00022723"/>
    </source>
</evidence>
<keyword evidence="8" id="KW-0862">Zinc</keyword>
<feature type="compositionally biased region" description="Basic residues" evidence="12">
    <location>
        <begin position="563"/>
        <end position="572"/>
    </location>
</feature>
<feature type="region of interest" description="Disordered" evidence="12">
    <location>
        <begin position="324"/>
        <end position="357"/>
    </location>
</feature>
<keyword evidence="10" id="KW-0234">DNA repair</keyword>
<protein>
    <recommendedName>
        <fullName evidence="3">UV-stimulated scaffold protein A</fullName>
    </recommendedName>
</protein>
<evidence type="ECO:0000256" key="9">
    <source>
        <dbReference type="ARBA" id="ARBA00023054"/>
    </source>
</evidence>
<evidence type="ECO:0000313" key="14">
    <source>
        <dbReference type="Ensembl" id="ENSTRUP00000075732.1"/>
    </source>
</evidence>
<feature type="coiled-coil region" evidence="11">
    <location>
        <begin position="172"/>
        <end position="199"/>
    </location>
</feature>
<evidence type="ECO:0000256" key="6">
    <source>
        <dbReference type="ARBA" id="ARBA00022763"/>
    </source>
</evidence>
<dbReference type="PANTHER" id="PTHR28670:SF1">
    <property type="entry name" value="UV-STIMULATED SCAFFOLD PROTEIN A"/>
    <property type="match status" value="1"/>
</dbReference>
<evidence type="ECO:0000256" key="7">
    <source>
        <dbReference type="ARBA" id="ARBA00022771"/>
    </source>
</evidence>
<feature type="region of interest" description="Disordered" evidence="12">
    <location>
        <begin position="243"/>
        <end position="277"/>
    </location>
</feature>
<comment type="similarity">
    <text evidence="2">Belongs to the UVSSA family.</text>
</comment>
<keyword evidence="4" id="KW-0158">Chromosome</keyword>
<gene>
    <name evidence="14" type="primary">uvssa</name>
</gene>
<evidence type="ECO:0000256" key="10">
    <source>
        <dbReference type="ARBA" id="ARBA00023204"/>
    </source>
</evidence>
<evidence type="ECO:0000256" key="4">
    <source>
        <dbReference type="ARBA" id="ARBA00022454"/>
    </source>
</evidence>
<keyword evidence="6" id="KW-0227">DNA damage</keyword>
<name>A0A674NPP8_TAKRU</name>
<evidence type="ECO:0000256" key="3">
    <source>
        <dbReference type="ARBA" id="ARBA00022111"/>
    </source>
</evidence>
<keyword evidence="15" id="KW-1185">Reference proteome</keyword>
<evidence type="ECO:0000313" key="15">
    <source>
        <dbReference type="Proteomes" id="UP000005226"/>
    </source>
</evidence>
<feature type="compositionally biased region" description="Basic and acidic residues" evidence="12">
    <location>
        <begin position="243"/>
        <end position="258"/>
    </location>
</feature>
<dbReference type="GO" id="GO:0005694">
    <property type="term" value="C:chromosome"/>
    <property type="evidence" value="ECO:0007669"/>
    <property type="project" value="UniProtKB-SubCell"/>
</dbReference>
<accession>A0A674NPP8</accession>
<proteinExistence type="inferred from homology"/>
<reference evidence="14 15" key="1">
    <citation type="journal article" date="2011" name="Genome Biol. Evol.">
        <title>Integration of the genetic map and genome assembly of fugu facilitates insights into distinct features of genome evolution in teleosts and mammals.</title>
        <authorList>
            <person name="Kai W."/>
            <person name="Kikuchi K."/>
            <person name="Tohari S."/>
            <person name="Chew A.K."/>
            <person name="Tay A."/>
            <person name="Fujiwara A."/>
            <person name="Hosoya S."/>
            <person name="Suetake H."/>
            <person name="Naruse K."/>
            <person name="Brenner S."/>
            <person name="Suzuki Y."/>
            <person name="Venkatesh B."/>
        </authorList>
    </citation>
    <scope>NUCLEOTIDE SEQUENCE [LARGE SCALE GENOMIC DNA]</scope>
</reference>
<feature type="compositionally biased region" description="Basic and acidic residues" evidence="12">
    <location>
        <begin position="346"/>
        <end position="357"/>
    </location>
</feature>
<dbReference type="Ensembl" id="ENSTRUT00000063237.1">
    <property type="protein sequence ID" value="ENSTRUP00000075732.1"/>
    <property type="gene ID" value="ENSTRUG00000009400.3"/>
</dbReference>
<dbReference type="Proteomes" id="UP000005226">
    <property type="component" value="Chromosome 14"/>
</dbReference>
<feature type="region of interest" description="Disordered" evidence="12">
    <location>
        <begin position="518"/>
        <end position="583"/>
    </location>
</feature>
<dbReference type="InterPro" id="IPR018610">
    <property type="entry name" value="UVSSA"/>
</dbReference>
<sequence>MDPSQRDRLSQLVEELTMSGQLQLNQEKMKEIKKICKMSNDCIDHVYHLVMSQLNQDHSEIRLSALQITNELFSRSHHFRTLVVNNFQEVLELTVETDSEQPLPPPKEVARKLRALAIQTVQAWYSSYGEAYKKLALGYHFLKKVKKVDFQDTEARTEVERTREAERHRRMEAIYKERVEAASKDMEDLYQEIETTLKEMESCMKLLFPEFDDTDIQSRPQIFQSASECESADEQPCCSRDLAEDGKETMIKEKQEEKIYDEEEEEGHNEDEGDSFIRSSGLISHSYSLDLTINPDLRIKENEDNEAVVSTLIELHRLLSSKHLPAPHYGENGEDDDNDDDDFEEVPEKEGYEPNIPEHLRAEYGKFIFIKTGIAIRLLEEQSDPTCVAATLQLRRQLEQSSFQSTSSTRSSKAAPVVPFGLDLYYWDEEQPNAGKIFKSSSQHQFWAHAPMEEEVENKELLAESRSRYISFPGSFTPVSHFCRARLDNGLLCQRQDRFKCPFHGRIIPRDAAGLPLTEGDRLREEREARRKREEEPDWRDPELMRDIELATGEDLGSDRAARKGKGKKKKYPNLTDLKQSSSTSRFRLEKKIFNKSAMRRVAQVMNKADSRKHDKFSNQFNYALK</sequence>
<organism evidence="14 15">
    <name type="scientific">Takifugu rubripes</name>
    <name type="common">Japanese pufferfish</name>
    <name type="synonym">Fugu rubripes</name>
    <dbReference type="NCBI Taxonomy" id="31033"/>
    <lineage>
        <taxon>Eukaryota</taxon>
        <taxon>Metazoa</taxon>
        <taxon>Chordata</taxon>
        <taxon>Craniata</taxon>
        <taxon>Vertebrata</taxon>
        <taxon>Euteleostomi</taxon>
        <taxon>Actinopterygii</taxon>
        <taxon>Neopterygii</taxon>
        <taxon>Teleostei</taxon>
        <taxon>Neoteleostei</taxon>
        <taxon>Acanthomorphata</taxon>
        <taxon>Eupercaria</taxon>
        <taxon>Tetraodontiformes</taxon>
        <taxon>Tetradontoidea</taxon>
        <taxon>Tetraodontidae</taxon>
        <taxon>Takifugu</taxon>
    </lineage>
</organism>
<evidence type="ECO:0000259" key="13">
    <source>
        <dbReference type="Pfam" id="PF09740"/>
    </source>
</evidence>
<evidence type="ECO:0000256" key="12">
    <source>
        <dbReference type="SAM" id="MobiDB-lite"/>
    </source>
</evidence>
<reference evidence="14" key="3">
    <citation type="submission" date="2025-09" db="UniProtKB">
        <authorList>
            <consortium name="Ensembl"/>
        </authorList>
    </citation>
    <scope>IDENTIFICATION</scope>
</reference>
<evidence type="ECO:0000256" key="1">
    <source>
        <dbReference type="ARBA" id="ARBA00004286"/>
    </source>
</evidence>
<evidence type="ECO:0000256" key="8">
    <source>
        <dbReference type="ARBA" id="ARBA00022833"/>
    </source>
</evidence>
<dbReference type="GO" id="GO:0000993">
    <property type="term" value="F:RNA polymerase II complex binding"/>
    <property type="evidence" value="ECO:0007669"/>
    <property type="project" value="TreeGrafter"/>
</dbReference>
<evidence type="ECO:0000256" key="11">
    <source>
        <dbReference type="SAM" id="Coils"/>
    </source>
</evidence>
<feature type="compositionally biased region" description="Acidic residues" evidence="12">
    <location>
        <begin position="332"/>
        <end position="345"/>
    </location>
</feature>
<comment type="subcellular location">
    <subcellularLocation>
        <location evidence="1">Chromosome</location>
    </subcellularLocation>
</comment>
<evidence type="ECO:0000256" key="2">
    <source>
        <dbReference type="ARBA" id="ARBA00009240"/>
    </source>
</evidence>